<evidence type="ECO:0000256" key="1">
    <source>
        <dbReference type="ARBA" id="ARBA00001966"/>
    </source>
</evidence>
<dbReference type="Gene3D" id="4.10.260.20">
    <property type="entry name" value="Iron hydrogenase, small subunit"/>
    <property type="match status" value="1"/>
</dbReference>
<dbReference type="CDD" id="cd00207">
    <property type="entry name" value="fer2"/>
    <property type="match status" value="1"/>
</dbReference>
<reference evidence="19" key="1">
    <citation type="submission" date="2009-12" db="EMBL/GenBank/DDBJ databases">
        <title>Complete sequence of Treponema primitia strain ZAS-2.</title>
        <authorList>
            <person name="Tetu S.G."/>
            <person name="Matson E."/>
            <person name="Ren Q."/>
            <person name="Seshadri R."/>
            <person name="Elbourne L."/>
            <person name="Hassan K.A."/>
            <person name="Durkin A."/>
            <person name="Radune D."/>
            <person name="Mohamoud Y."/>
            <person name="Shay R."/>
            <person name="Jin S."/>
            <person name="Zhang X."/>
            <person name="Lucey K."/>
            <person name="Ballor N.R."/>
            <person name="Ottesen E."/>
            <person name="Rosenthal R."/>
            <person name="Allen A."/>
            <person name="Leadbetter J.R."/>
            <person name="Paulsen I.T."/>
        </authorList>
    </citation>
    <scope>NUCLEOTIDE SEQUENCE [LARGE SCALE GENOMIC DNA]</scope>
    <source>
        <strain evidence="19">ATCC BAA-887 / DSM 12427 / ZAS-2</strain>
    </source>
</reference>
<dbReference type="FunFam" id="3.30.70.20:FF:000035">
    <property type="entry name" value="Iron hydrogenase 1"/>
    <property type="match status" value="1"/>
</dbReference>
<evidence type="ECO:0000256" key="7">
    <source>
        <dbReference type="ARBA" id="ARBA00022737"/>
    </source>
</evidence>
<keyword evidence="6" id="KW-0479">Metal-binding</keyword>
<evidence type="ECO:0000256" key="2">
    <source>
        <dbReference type="ARBA" id="ARBA00004370"/>
    </source>
</evidence>
<keyword evidence="9" id="KW-0408">Iron</keyword>
<evidence type="ECO:0000256" key="6">
    <source>
        <dbReference type="ARBA" id="ARBA00022723"/>
    </source>
</evidence>
<evidence type="ECO:0000259" key="14">
    <source>
        <dbReference type="PROSITE" id="PS51085"/>
    </source>
</evidence>
<reference evidence="17" key="2">
    <citation type="submission" date="2009-12" db="EMBL/GenBank/DDBJ databases">
        <authorList>
            <person name="Tetu S.G."/>
            <person name="Matson E."/>
            <person name="Ren Q."/>
            <person name="Seshadri R."/>
            <person name="Elbourne L."/>
            <person name="Hassan K.A."/>
            <person name="Durkin A."/>
            <person name="Radune D."/>
            <person name="Mohamoud Y."/>
            <person name="Shay R."/>
            <person name="Jin S."/>
            <person name="Zhang X."/>
            <person name="Lucey K."/>
            <person name="Ballor N.R."/>
            <person name="Ottesen E."/>
            <person name="Rosenthal R."/>
            <person name="Allen A."/>
            <person name="Leadbetter J.R."/>
            <person name="Paulsen I.T."/>
        </authorList>
    </citation>
    <scope>NUCLEOTIDE SEQUENCE</scope>
    <source>
        <strain evidence="17">ZAS-2</strain>
    </source>
</reference>
<dbReference type="Pfam" id="PF12838">
    <property type="entry name" value="Fer4_7"/>
    <property type="match status" value="1"/>
</dbReference>
<keyword evidence="7" id="KW-0677">Repeat</keyword>
<dbReference type="eggNOG" id="COG3383">
    <property type="taxonomic scope" value="Bacteria"/>
</dbReference>
<dbReference type="Pfam" id="PF02256">
    <property type="entry name" value="Fe_hyd_SSU"/>
    <property type="match status" value="1"/>
</dbReference>
<dbReference type="Pfam" id="PF10588">
    <property type="entry name" value="NADH-G_4Fe-4S_3"/>
    <property type="match status" value="1"/>
</dbReference>
<sequence length="577" mass="62652">MSEKSYMKVDGIRVEIAGERNLLEVARKAGVEMPTFCYHSELSIYGACRMCVVEIEGAGLEASCSAQPRAGMSIHTNTVRLRRYRKNILEMLLANHCRDCTTCEKSRQCKLQELALRFNLDDVRFPNKAMDHKIDDQSLCLTRDSSKCILCGDCIRMCNEIQGVGAIDFAGRGASMRVSAIFDKPLAESGCVGCGQCARVCPTGAIVVKNDSAAVWRALEDKNSVVSVQIAPAVRVALGDAFGLEGDCSGLIVAALRRIGFDVVYDTATGADLTVIEEASELMQRVKEKKALPLFSSCCPAWVTFCEQRYPELLNCVSSCRSPMQMLASLIRETEKNAKGDDEIKYVHVAIMPCTAKKAEAARSEFRAADAQDVDHVLTTLELIRMIREAGIVFSELESEALDYPLGLFSGAGVIFGAAGGVTEAVLRYITGSGNLSFINYEPLAGLEGVKTLSLALPEEGEAGNAAAHTIRIAVVSGLHNADELIKHIKAGKEQFDFVEVMSCPSGCINGGGQPAASPAACKERGHSLYAADKRNSIKRSDLNPVTMELYKTVLKGERAHELLHVRYGSIDKKLQR</sequence>
<dbReference type="GO" id="GO:0051537">
    <property type="term" value="F:2 iron, 2 sulfur cluster binding"/>
    <property type="evidence" value="ECO:0007669"/>
    <property type="project" value="UniProtKB-KW"/>
</dbReference>
<dbReference type="InterPro" id="IPR004108">
    <property type="entry name" value="Fe_hydrogenase_lsu_C"/>
</dbReference>
<dbReference type="GO" id="GO:0008901">
    <property type="term" value="F:ferredoxin hydrogenase activity"/>
    <property type="evidence" value="ECO:0007669"/>
    <property type="project" value="InterPro"/>
</dbReference>
<dbReference type="Gene3D" id="3.40.950.10">
    <property type="entry name" value="Fe-only Hydrogenase (Larger Subunit), Chain L, domain 3"/>
    <property type="match status" value="1"/>
</dbReference>
<evidence type="ECO:0000256" key="4">
    <source>
        <dbReference type="ARBA" id="ARBA00022485"/>
    </source>
</evidence>
<evidence type="ECO:0000256" key="8">
    <source>
        <dbReference type="ARBA" id="ARBA00022967"/>
    </source>
</evidence>
<comment type="cofactor">
    <cofactor evidence="1">
        <name>[4Fe-4S] cluster</name>
        <dbReference type="ChEBI" id="CHEBI:49883"/>
    </cofactor>
</comment>
<dbReference type="InterPro" id="IPR013352">
    <property type="entry name" value="Fe_hydrogenase_subset"/>
</dbReference>
<dbReference type="STRING" id="545694.TREPR_3288"/>
<dbReference type="InterPro" id="IPR036991">
    <property type="entry name" value="Fe_hydrogenase_ssu_sf"/>
</dbReference>
<dbReference type="InterPro" id="IPR050340">
    <property type="entry name" value="Cytosolic_Fe-S_CAF"/>
</dbReference>
<comment type="subcellular location">
    <subcellularLocation>
        <location evidence="2">Membrane</location>
    </subcellularLocation>
</comment>
<proteinExistence type="inferred from homology"/>
<dbReference type="InterPro" id="IPR019574">
    <property type="entry name" value="NADH_UbQ_OxRdtase_Gsu_4Fe4S-bd"/>
</dbReference>
<dbReference type="Proteomes" id="UP000009223">
    <property type="component" value="Chromosome"/>
</dbReference>
<evidence type="ECO:0000313" key="17">
    <source>
        <dbReference type="EMBL" id="AEF86023.1"/>
    </source>
</evidence>
<dbReference type="SUPFAM" id="SSF53920">
    <property type="entry name" value="Fe-only hydrogenase"/>
    <property type="match status" value="1"/>
</dbReference>
<dbReference type="GO" id="GO:0005506">
    <property type="term" value="F:iron ion binding"/>
    <property type="evidence" value="ECO:0007669"/>
    <property type="project" value="InterPro"/>
</dbReference>
<evidence type="ECO:0000256" key="9">
    <source>
        <dbReference type="ARBA" id="ARBA00023004"/>
    </source>
</evidence>
<dbReference type="PROSITE" id="PS51379">
    <property type="entry name" value="4FE4S_FER_2"/>
    <property type="match status" value="2"/>
</dbReference>
<comment type="cofactor">
    <cofactor evidence="13">
        <name>[2Fe-2S] cluster</name>
        <dbReference type="ChEBI" id="CHEBI:190135"/>
    </cofactor>
</comment>
<dbReference type="InterPro" id="IPR001041">
    <property type="entry name" value="2Fe-2S_ferredoxin-type"/>
</dbReference>
<evidence type="ECO:0000313" key="19">
    <source>
        <dbReference type="Proteomes" id="UP000009223"/>
    </source>
</evidence>
<dbReference type="KEGG" id="tpi:TREPR_3288"/>
<feature type="domain" description="4Fe-4S His(Cys)3-ligated-type" evidence="16">
    <location>
        <begin position="80"/>
        <end position="119"/>
    </location>
</feature>
<evidence type="ECO:0000256" key="11">
    <source>
        <dbReference type="ARBA" id="ARBA00023027"/>
    </source>
</evidence>
<dbReference type="AlphaFoldDB" id="F5YKC7"/>
<reference evidence="18" key="4">
    <citation type="journal article" date="2012" name="Microb. Ecol.">
        <title>Genomic analysis reveals multiple [FeFe] hydrogenases and hydrogen sensors encoded by treponemes from the H(2)-rich termite gut.</title>
        <authorList>
            <person name="Ballor N.R."/>
            <person name="Paulsen I."/>
            <person name="Leadbetter J.R."/>
        </authorList>
    </citation>
    <scope>NUCLEOTIDE SEQUENCE</scope>
    <source>
        <strain evidence="18">TREPR_3288</strain>
    </source>
</reference>
<keyword evidence="11" id="KW-0520">NAD</keyword>
<keyword evidence="4" id="KW-0004">4Fe-4S</keyword>
<dbReference type="GO" id="GO:0008137">
    <property type="term" value="F:NADH dehydrogenase (ubiquinone) activity"/>
    <property type="evidence" value="ECO:0007669"/>
    <property type="project" value="InterPro"/>
</dbReference>
<dbReference type="GO" id="GO:0051539">
    <property type="term" value="F:4 iron, 4 sulfur cluster binding"/>
    <property type="evidence" value="ECO:0007669"/>
    <property type="project" value="UniProtKB-KW"/>
</dbReference>
<dbReference type="Gene3D" id="3.10.20.740">
    <property type="match status" value="1"/>
</dbReference>
<reference evidence="17 19" key="3">
    <citation type="journal article" date="2011" name="ISME J.">
        <title>RNA-seq reveals cooperative metabolic interactions between two termite-gut spirochete species in co-culture.</title>
        <authorList>
            <person name="Rosenthal A.Z."/>
            <person name="Matson E.G."/>
            <person name="Eldar A."/>
            <person name="Leadbetter J.R."/>
        </authorList>
    </citation>
    <scope>NUCLEOTIDE SEQUENCE [LARGE SCALE GENOMIC DNA]</scope>
    <source>
        <strain evidence="19">ATCC BAA-887 / DSM 12427 / ZAS-2</strain>
        <strain evidence="17">ZAS-2</strain>
    </source>
</reference>
<keyword evidence="19" id="KW-1185">Reference proteome</keyword>
<keyword evidence="12" id="KW-0472">Membrane</keyword>
<dbReference type="EMBL" id="CP001843">
    <property type="protein sequence ID" value="AEF86023.1"/>
    <property type="molecule type" value="Genomic_DNA"/>
</dbReference>
<keyword evidence="5" id="KW-0001">2Fe-2S</keyword>
<evidence type="ECO:0000256" key="3">
    <source>
        <dbReference type="ARBA" id="ARBA00005404"/>
    </source>
</evidence>
<keyword evidence="8" id="KW-1278">Translocase</keyword>
<dbReference type="PROSITE" id="PS51839">
    <property type="entry name" value="4FE4S_HC3"/>
    <property type="match status" value="1"/>
</dbReference>
<dbReference type="GO" id="GO:0016020">
    <property type="term" value="C:membrane"/>
    <property type="evidence" value="ECO:0007669"/>
    <property type="project" value="UniProtKB-SubCell"/>
</dbReference>
<dbReference type="SUPFAM" id="SSF54862">
    <property type="entry name" value="4Fe-4S ferredoxins"/>
    <property type="match status" value="1"/>
</dbReference>
<dbReference type="InterPro" id="IPR003149">
    <property type="entry name" value="Fe_hydrogenase_ssu"/>
</dbReference>
<dbReference type="InterPro" id="IPR009016">
    <property type="entry name" value="Fe_hydrogenase"/>
</dbReference>
<dbReference type="SMART" id="SM00929">
    <property type="entry name" value="NADH-G_4Fe-4S_3"/>
    <property type="match status" value="1"/>
</dbReference>
<dbReference type="PANTHER" id="PTHR11615">
    <property type="entry name" value="NITRATE, FORMATE, IRON DEHYDROGENASE"/>
    <property type="match status" value="1"/>
</dbReference>
<name>F5YKC7_TREPZ</name>
<evidence type="ECO:0000259" key="16">
    <source>
        <dbReference type="PROSITE" id="PS51839"/>
    </source>
</evidence>
<dbReference type="SUPFAM" id="SSF54292">
    <property type="entry name" value="2Fe-2S ferredoxin-like"/>
    <property type="match status" value="1"/>
</dbReference>
<dbReference type="eggNOG" id="COG4624">
    <property type="taxonomic scope" value="Bacteria"/>
</dbReference>
<dbReference type="RefSeq" id="WP_015706988.1">
    <property type="nucleotide sequence ID" value="NC_015578.1"/>
</dbReference>
<comment type="similarity">
    <text evidence="3">Belongs to the complex I 75 kDa subunit family.</text>
</comment>
<dbReference type="Gene3D" id="3.30.70.20">
    <property type="match status" value="1"/>
</dbReference>
<evidence type="ECO:0000256" key="10">
    <source>
        <dbReference type="ARBA" id="ARBA00023014"/>
    </source>
</evidence>
<dbReference type="HOGENOM" id="CLU_018240_2_1_12"/>
<dbReference type="Pfam" id="PF13510">
    <property type="entry name" value="Fer2_4"/>
    <property type="match status" value="1"/>
</dbReference>
<dbReference type="NCBIfam" id="TIGR02512">
    <property type="entry name" value="FeFe_hydrog_A"/>
    <property type="match status" value="1"/>
</dbReference>
<feature type="domain" description="4Fe-4S ferredoxin-type" evidence="15">
    <location>
        <begin position="139"/>
        <end position="172"/>
    </location>
</feature>
<dbReference type="SMART" id="SM00902">
    <property type="entry name" value="Fe_hyd_SSU"/>
    <property type="match status" value="1"/>
</dbReference>
<organism evidence="17 19">
    <name type="scientific">Treponema primitia (strain ATCC BAA-887 / DSM 12427 / ZAS-2)</name>
    <dbReference type="NCBI Taxonomy" id="545694"/>
    <lineage>
        <taxon>Bacteria</taxon>
        <taxon>Pseudomonadati</taxon>
        <taxon>Spirochaetota</taxon>
        <taxon>Spirochaetia</taxon>
        <taxon>Spirochaetales</taxon>
        <taxon>Treponemataceae</taxon>
        <taxon>Treponema</taxon>
    </lineage>
</organism>
<dbReference type="GO" id="GO:0042773">
    <property type="term" value="P:ATP synthesis coupled electron transport"/>
    <property type="evidence" value="ECO:0007669"/>
    <property type="project" value="InterPro"/>
</dbReference>
<dbReference type="FunFam" id="3.10.20.740:FF:000004">
    <property type="entry name" value="NADH-quinone oxidoreductase"/>
    <property type="match status" value="1"/>
</dbReference>
<dbReference type="Pfam" id="PF02906">
    <property type="entry name" value="Fe_hyd_lg_C"/>
    <property type="match status" value="1"/>
</dbReference>
<keyword evidence="10" id="KW-0411">Iron-sulfur</keyword>
<dbReference type="Gene3D" id="3.40.50.1780">
    <property type="match status" value="1"/>
</dbReference>
<evidence type="ECO:0000256" key="5">
    <source>
        <dbReference type="ARBA" id="ARBA00022714"/>
    </source>
</evidence>
<accession>F5YKC7</accession>
<dbReference type="InterPro" id="IPR017900">
    <property type="entry name" value="4Fe4S_Fe_S_CS"/>
</dbReference>
<protein>
    <submittedName>
        <fullName evidence="18">HndA2</fullName>
    </submittedName>
    <submittedName>
        <fullName evidence="17">Hydrogenase-1</fullName>
    </submittedName>
</protein>
<dbReference type="OrthoDB" id="9805142at2"/>
<evidence type="ECO:0000256" key="13">
    <source>
        <dbReference type="ARBA" id="ARBA00034078"/>
    </source>
</evidence>
<feature type="domain" description="4Fe-4S ferredoxin-type" evidence="15">
    <location>
        <begin position="182"/>
        <end position="211"/>
    </location>
</feature>
<dbReference type="PROSITE" id="PS51085">
    <property type="entry name" value="2FE2S_FER_2"/>
    <property type="match status" value="1"/>
</dbReference>
<dbReference type="PROSITE" id="PS00641">
    <property type="entry name" value="COMPLEX1_75K_1"/>
    <property type="match status" value="1"/>
</dbReference>
<dbReference type="InterPro" id="IPR000283">
    <property type="entry name" value="NADH_UbQ_OxRdtase_75kDa_su_CS"/>
</dbReference>
<evidence type="ECO:0000313" key="18">
    <source>
        <dbReference type="EMBL" id="AEL20827.1"/>
    </source>
</evidence>
<dbReference type="PROSITE" id="PS00198">
    <property type="entry name" value="4FE4S_FER_1"/>
    <property type="match status" value="1"/>
</dbReference>
<gene>
    <name evidence="18" type="primary">hndA2</name>
    <name evidence="17" type="ordered locus">TREPR_3288</name>
</gene>
<feature type="domain" description="2Fe-2S ferredoxin-type" evidence="14">
    <location>
        <begin position="3"/>
        <end position="80"/>
    </location>
</feature>
<evidence type="ECO:0000259" key="15">
    <source>
        <dbReference type="PROSITE" id="PS51379"/>
    </source>
</evidence>
<dbReference type="EMBL" id="HQ020741">
    <property type="protein sequence ID" value="AEL20827.1"/>
    <property type="molecule type" value="Genomic_DNA"/>
</dbReference>
<dbReference type="InterPro" id="IPR017896">
    <property type="entry name" value="4Fe4S_Fe-S-bd"/>
</dbReference>
<evidence type="ECO:0000256" key="12">
    <source>
        <dbReference type="ARBA" id="ARBA00023136"/>
    </source>
</evidence>
<dbReference type="InterPro" id="IPR036010">
    <property type="entry name" value="2Fe-2S_ferredoxin-like_sf"/>
</dbReference>